<dbReference type="RefSeq" id="WP_190999682.1">
    <property type="nucleotide sequence ID" value="NZ_JACXSI010000055.1"/>
</dbReference>
<comment type="caution">
    <text evidence="2">The sequence shown here is derived from an EMBL/GenBank/DDBJ whole genome shotgun (WGS) entry which is preliminary data.</text>
</comment>
<keyword evidence="3" id="KW-1185">Reference proteome</keyword>
<dbReference type="EMBL" id="JACXSI010000055">
    <property type="protein sequence ID" value="MBD3110158.1"/>
    <property type="molecule type" value="Genomic_DNA"/>
</dbReference>
<reference evidence="2" key="1">
    <citation type="submission" date="2020-09" db="EMBL/GenBank/DDBJ databases">
        <title>Bacillus faecalis sp. nov., a moderately halophilic bacterium isolated from cow faeces.</title>
        <authorList>
            <person name="Jiang L."/>
            <person name="Lee J."/>
        </authorList>
    </citation>
    <scope>NUCLEOTIDE SEQUENCE</scope>
    <source>
        <strain evidence="2">AGMB 02131</strain>
    </source>
</reference>
<dbReference type="InterPro" id="IPR018306">
    <property type="entry name" value="Phage_T5_Orf172_DNA-bd"/>
</dbReference>
<sequence length="190" mass="22360">MSFIKGRLISIGLKTRNKLMAQLENNIAPEKLVSKENIREISKEIYSEVFSSKFHSESECTKEIEEYIQINLRKYLDSISESLTKKEKIRNNIGGKFKCGLIYLIRRKKDDLVKIGLTTNFLRRLKELELSNMSTLEVLFLSYTDDVYKKVSVYHRHFNSKKITDDWFELDEEDISYIINNELGKIGNFK</sequence>
<protein>
    <submittedName>
        <fullName evidence="2">GIY-YIG nuclease family protein</fullName>
    </submittedName>
</protein>
<evidence type="ECO:0000313" key="3">
    <source>
        <dbReference type="Proteomes" id="UP000602076"/>
    </source>
</evidence>
<proteinExistence type="predicted"/>
<dbReference type="Pfam" id="PF13455">
    <property type="entry name" value="MUG113"/>
    <property type="match status" value="1"/>
</dbReference>
<dbReference type="SMART" id="SM00974">
    <property type="entry name" value="T5orf172"/>
    <property type="match status" value="1"/>
</dbReference>
<dbReference type="Proteomes" id="UP000602076">
    <property type="component" value="Unassembled WGS sequence"/>
</dbReference>
<feature type="domain" description="Bacteriophage T5 Orf172 DNA-binding" evidence="1">
    <location>
        <begin position="107"/>
        <end position="182"/>
    </location>
</feature>
<name>A0A927CYR9_9BACI</name>
<dbReference type="AlphaFoldDB" id="A0A927CYR9"/>
<evidence type="ECO:0000259" key="1">
    <source>
        <dbReference type="SMART" id="SM00974"/>
    </source>
</evidence>
<evidence type="ECO:0000313" key="2">
    <source>
        <dbReference type="EMBL" id="MBD3110158.1"/>
    </source>
</evidence>
<accession>A0A927CYR9</accession>
<gene>
    <name evidence="2" type="ORF">IEO70_17640</name>
</gene>
<organism evidence="2 3">
    <name type="scientific">Peribacillus faecalis</name>
    <dbReference type="NCBI Taxonomy" id="2772559"/>
    <lineage>
        <taxon>Bacteria</taxon>
        <taxon>Bacillati</taxon>
        <taxon>Bacillota</taxon>
        <taxon>Bacilli</taxon>
        <taxon>Bacillales</taxon>
        <taxon>Bacillaceae</taxon>
        <taxon>Peribacillus</taxon>
    </lineage>
</organism>